<sequence length="79" mass="8358">MRGSGGSDPLTDPPVSHYSIPAEIQTARAAGPPREEVSNRRPVAMTAGASEWRALSMHSRGSAEGYCVPSFAQRALICC</sequence>
<name>A0AAE0ZJX9_9GAST</name>
<keyword evidence="2" id="KW-1185">Reference proteome</keyword>
<gene>
    <name evidence="1" type="ORF">RRG08_037866</name>
</gene>
<proteinExistence type="predicted"/>
<dbReference type="EMBL" id="JAWDGP010003792">
    <property type="protein sequence ID" value="KAK3770673.1"/>
    <property type="molecule type" value="Genomic_DNA"/>
</dbReference>
<accession>A0AAE0ZJX9</accession>
<evidence type="ECO:0000313" key="2">
    <source>
        <dbReference type="Proteomes" id="UP001283361"/>
    </source>
</evidence>
<protein>
    <submittedName>
        <fullName evidence="1">Uncharacterized protein</fullName>
    </submittedName>
</protein>
<dbReference type="Proteomes" id="UP001283361">
    <property type="component" value="Unassembled WGS sequence"/>
</dbReference>
<organism evidence="1 2">
    <name type="scientific">Elysia crispata</name>
    <name type="common">lettuce slug</name>
    <dbReference type="NCBI Taxonomy" id="231223"/>
    <lineage>
        <taxon>Eukaryota</taxon>
        <taxon>Metazoa</taxon>
        <taxon>Spiralia</taxon>
        <taxon>Lophotrochozoa</taxon>
        <taxon>Mollusca</taxon>
        <taxon>Gastropoda</taxon>
        <taxon>Heterobranchia</taxon>
        <taxon>Euthyneura</taxon>
        <taxon>Panpulmonata</taxon>
        <taxon>Sacoglossa</taxon>
        <taxon>Placobranchoidea</taxon>
        <taxon>Plakobranchidae</taxon>
        <taxon>Elysia</taxon>
    </lineage>
</organism>
<comment type="caution">
    <text evidence="1">The sequence shown here is derived from an EMBL/GenBank/DDBJ whole genome shotgun (WGS) entry which is preliminary data.</text>
</comment>
<evidence type="ECO:0000313" key="1">
    <source>
        <dbReference type="EMBL" id="KAK3770673.1"/>
    </source>
</evidence>
<reference evidence="1" key="1">
    <citation type="journal article" date="2023" name="G3 (Bethesda)">
        <title>A reference genome for the long-term kleptoplast-retaining sea slug Elysia crispata morphotype clarki.</title>
        <authorList>
            <person name="Eastman K.E."/>
            <person name="Pendleton A.L."/>
            <person name="Shaikh M.A."/>
            <person name="Suttiyut T."/>
            <person name="Ogas R."/>
            <person name="Tomko P."/>
            <person name="Gavelis G."/>
            <person name="Widhalm J.R."/>
            <person name="Wisecaver J.H."/>
        </authorList>
    </citation>
    <scope>NUCLEOTIDE SEQUENCE</scope>
    <source>
        <strain evidence="1">ECLA1</strain>
    </source>
</reference>
<dbReference type="AlphaFoldDB" id="A0AAE0ZJX9"/>